<keyword evidence="5" id="KW-0418">Kinase</keyword>
<keyword evidence="10" id="KW-1185">Reference proteome</keyword>
<dbReference type="EMBL" id="SSNY01000019">
    <property type="protein sequence ID" value="THF54500.1"/>
    <property type="molecule type" value="Genomic_DNA"/>
</dbReference>
<dbReference type="EC" id="2.7.13.3" evidence="2"/>
<evidence type="ECO:0000313" key="9">
    <source>
        <dbReference type="EMBL" id="THF54500.1"/>
    </source>
</evidence>
<keyword evidence="3" id="KW-0808">Transferase</keyword>
<keyword evidence="4" id="KW-0547">Nucleotide-binding</keyword>
<dbReference type="PANTHER" id="PTHR43065:SF46">
    <property type="entry name" value="C4-DICARBOXYLATE TRANSPORT SENSOR PROTEIN DCTB"/>
    <property type="match status" value="1"/>
</dbReference>
<sequence length="246" mass="25551">MPQLEPTKPFLSPYAGEAAALKRRGLLESAGVAHELGNLIQIASSAVNIIARGSRFDVTPTLEPVISGARASLDRAGTLVRQSLHQAGCASTELGHVDVAHSLAEILDLLQPTWAPTHLIALDVGGGLPAVKCEPLGLQSAILNLALNARDSMPNGGTITIAAAMLIPDEDRTMVELSVADCGIGMTDETMKRAFDPFFTTKSGGLGGVGLPMVKRFVEGAGGQIRVSSMPGAGTTVTLLLPAIRR</sequence>
<dbReference type="InterPro" id="IPR036890">
    <property type="entry name" value="HATPase_C_sf"/>
</dbReference>
<dbReference type="GO" id="GO:0005524">
    <property type="term" value="F:ATP binding"/>
    <property type="evidence" value="ECO:0007669"/>
    <property type="project" value="UniProtKB-KW"/>
</dbReference>
<evidence type="ECO:0000313" key="10">
    <source>
        <dbReference type="Proteomes" id="UP000306441"/>
    </source>
</evidence>
<dbReference type="PANTHER" id="PTHR43065">
    <property type="entry name" value="SENSOR HISTIDINE KINASE"/>
    <property type="match status" value="1"/>
</dbReference>
<dbReference type="PROSITE" id="PS50109">
    <property type="entry name" value="HIS_KIN"/>
    <property type="match status" value="1"/>
</dbReference>
<dbReference type="SMART" id="SM00387">
    <property type="entry name" value="HATPase_c"/>
    <property type="match status" value="1"/>
</dbReference>
<dbReference type="Pfam" id="PF02518">
    <property type="entry name" value="HATPase_c"/>
    <property type="match status" value="1"/>
</dbReference>
<proteinExistence type="predicted"/>
<evidence type="ECO:0000259" key="8">
    <source>
        <dbReference type="PROSITE" id="PS50109"/>
    </source>
</evidence>
<dbReference type="Gene3D" id="3.30.565.10">
    <property type="entry name" value="Histidine kinase-like ATPase, C-terminal domain"/>
    <property type="match status" value="1"/>
</dbReference>
<dbReference type="SUPFAM" id="SSF55874">
    <property type="entry name" value="ATPase domain of HSP90 chaperone/DNA topoisomerase II/histidine kinase"/>
    <property type="match status" value="1"/>
</dbReference>
<dbReference type="RefSeq" id="WP_136360277.1">
    <property type="nucleotide sequence ID" value="NZ_SSNY01000019.1"/>
</dbReference>
<dbReference type="Proteomes" id="UP000306441">
    <property type="component" value="Unassembled WGS sequence"/>
</dbReference>
<feature type="domain" description="Histidine kinase" evidence="8">
    <location>
        <begin position="31"/>
        <end position="245"/>
    </location>
</feature>
<evidence type="ECO:0000256" key="6">
    <source>
        <dbReference type="ARBA" id="ARBA00022840"/>
    </source>
</evidence>
<evidence type="ECO:0000256" key="3">
    <source>
        <dbReference type="ARBA" id="ARBA00022679"/>
    </source>
</evidence>
<keyword evidence="6 9" id="KW-0067">ATP-binding</keyword>
<keyword evidence="7" id="KW-0902">Two-component regulatory system</keyword>
<evidence type="ECO:0000256" key="1">
    <source>
        <dbReference type="ARBA" id="ARBA00000085"/>
    </source>
</evidence>
<evidence type="ECO:0000256" key="4">
    <source>
        <dbReference type="ARBA" id="ARBA00022741"/>
    </source>
</evidence>
<organism evidence="9 10">
    <name type="scientific">Ollibium composti</name>
    <dbReference type="NCBI Taxonomy" id="2675109"/>
    <lineage>
        <taxon>Bacteria</taxon>
        <taxon>Pseudomonadati</taxon>
        <taxon>Pseudomonadota</taxon>
        <taxon>Alphaproteobacteria</taxon>
        <taxon>Hyphomicrobiales</taxon>
        <taxon>Phyllobacteriaceae</taxon>
        <taxon>Ollibium</taxon>
    </lineage>
</organism>
<comment type="catalytic activity">
    <reaction evidence="1">
        <text>ATP + protein L-histidine = ADP + protein N-phospho-L-histidine.</text>
        <dbReference type="EC" id="2.7.13.3"/>
    </reaction>
</comment>
<dbReference type="InterPro" id="IPR005467">
    <property type="entry name" value="His_kinase_dom"/>
</dbReference>
<dbReference type="InterPro" id="IPR004358">
    <property type="entry name" value="Sig_transdc_His_kin-like_C"/>
</dbReference>
<name>A0ABY2Q111_9HYPH</name>
<reference evidence="9 10" key="1">
    <citation type="submission" date="2019-04" db="EMBL/GenBank/DDBJ databases">
        <title>Mesorhizobium composti sp. nov., isolated from compost.</title>
        <authorList>
            <person name="Lin S.-Y."/>
            <person name="Hameed A."/>
            <person name="Hsieh Y.-T."/>
            <person name="Young C.-C."/>
        </authorList>
    </citation>
    <scope>NUCLEOTIDE SEQUENCE [LARGE SCALE GENOMIC DNA]</scope>
    <source>
        <strain evidence="9 10">CC-YTH430</strain>
    </source>
</reference>
<evidence type="ECO:0000256" key="2">
    <source>
        <dbReference type="ARBA" id="ARBA00012438"/>
    </source>
</evidence>
<evidence type="ECO:0000256" key="5">
    <source>
        <dbReference type="ARBA" id="ARBA00022777"/>
    </source>
</evidence>
<accession>A0ABY2Q111</accession>
<protein>
    <recommendedName>
        <fullName evidence="2">histidine kinase</fullName>
        <ecNumber evidence="2">2.7.13.3</ecNumber>
    </recommendedName>
</protein>
<dbReference type="PRINTS" id="PR00344">
    <property type="entry name" value="BCTRLSENSOR"/>
</dbReference>
<dbReference type="InterPro" id="IPR003594">
    <property type="entry name" value="HATPase_dom"/>
</dbReference>
<gene>
    <name evidence="9" type="ORF">E6C48_21680</name>
</gene>
<comment type="caution">
    <text evidence="9">The sequence shown here is derived from an EMBL/GenBank/DDBJ whole genome shotgun (WGS) entry which is preliminary data.</text>
</comment>
<evidence type="ECO:0000256" key="7">
    <source>
        <dbReference type="ARBA" id="ARBA00023012"/>
    </source>
</evidence>